<dbReference type="AlphaFoldDB" id="A0A1C6VX56"/>
<gene>
    <name evidence="2" type="ORF">GA0070606_5522</name>
</gene>
<dbReference type="PANTHER" id="PTHR33164:SF99">
    <property type="entry name" value="MARR FAMILY REGULATORY PROTEIN"/>
    <property type="match status" value="1"/>
</dbReference>
<dbReference type="InterPro" id="IPR036388">
    <property type="entry name" value="WH-like_DNA-bd_sf"/>
</dbReference>
<reference evidence="3" key="1">
    <citation type="submission" date="2016-06" db="EMBL/GenBank/DDBJ databases">
        <authorList>
            <person name="Varghese N."/>
            <person name="Submissions Spin"/>
        </authorList>
    </citation>
    <scope>NUCLEOTIDE SEQUENCE [LARGE SCALE GENOMIC DNA]</scope>
    <source>
        <strain evidence="3">DSM 43903</strain>
    </source>
</reference>
<dbReference type="OrthoDB" id="5432081at2"/>
<dbReference type="SMART" id="SM00347">
    <property type="entry name" value="HTH_MARR"/>
    <property type="match status" value="1"/>
</dbReference>
<dbReference type="RefSeq" id="WP_091105942.1">
    <property type="nucleotide sequence ID" value="NZ_FMHZ01000002.1"/>
</dbReference>
<dbReference type="GO" id="GO:0003700">
    <property type="term" value="F:DNA-binding transcription factor activity"/>
    <property type="evidence" value="ECO:0007669"/>
    <property type="project" value="InterPro"/>
</dbReference>
<name>A0A1C6VX56_9ACTN</name>
<dbReference type="InterPro" id="IPR036390">
    <property type="entry name" value="WH_DNA-bd_sf"/>
</dbReference>
<dbReference type="EMBL" id="FMHZ01000002">
    <property type="protein sequence ID" value="SCL70812.1"/>
    <property type="molecule type" value="Genomic_DNA"/>
</dbReference>
<dbReference type="Proteomes" id="UP000199001">
    <property type="component" value="Unassembled WGS sequence"/>
</dbReference>
<dbReference type="Gene3D" id="1.10.10.10">
    <property type="entry name" value="Winged helix-like DNA-binding domain superfamily/Winged helix DNA-binding domain"/>
    <property type="match status" value="1"/>
</dbReference>
<evidence type="ECO:0000313" key="3">
    <source>
        <dbReference type="Proteomes" id="UP000199001"/>
    </source>
</evidence>
<feature type="domain" description="HTH marR-type" evidence="1">
    <location>
        <begin position="10"/>
        <end position="146"/>
    </location>
</feature>
<sequence length="149" mass="16956">MDTPWLREDEEHAWRAFRRLLIALPARLSRDLARDSGLSPADYEVLSTLSEKPNRRWALKDLAAKMEWSRSRLSHHASRMQARGLVDKEPDPQDARGCILCLTDAGFTVLAEAAPHHVVSVRQRFLDHLTPDELAVLRTISTRIADLPD</sequence>
<accession>A0A1C6VX56</accession>
<dbReference type="InterPro" id="IPR000835">
    <property type="entry name" value="HTH_MarR-typ"/>
</dbReference>
<dbReference type="STRING" id="47855.GA0070606_5522"/>
<protein>
    <submittedName>
        <fullName evidence="2">Transcriptional regulator, MarR family</fullName>
    </submittedName>
</protein>
<evidence type="ECO:0000313" key="2">
    <source>
        <dbReference type="EMBL" id="SCL70812.1"/>
    </source>
</evidence>
<organism evidence="2 3">
    <name type="scientific">Micromonospora citrea</name>
    <dbReference type="NCBI Taxonomy" id="47855"/>
    <lineage>
        <taxon>Bacteria</taxon>
        <taxon>Bacillati</taxon>
        <taxon>Actinomycetota</taxon>
        <taxon>Actinomycetes</taxon>
        <taxon>Micromonosporales</taxon>
        <taxon>Micromonosporaceae</taxon>
        <taxon>Micromonospora</taxon>
    </lineage>
</organism>
<dbReference type="Pfam" id="PF12802">
    <property type="entry name" value="MarR_2"/>
    <property type="match status" value="1"/>
</dbReference>
<evidence type="ECO:0000259" key="1">
    <source>
        <dbReference type="PROSITE" id="PS50995"/>
    </source>
</evidence>
<proteinExistence type="predicted"/>
<keyword evidence="3" id="KW-1185">Reference proteome</keyword>
<dbReference type="PANTHER" id="PTHR33164">
    <property type="entry name" value="TRANSCRIPTIONAL REGULATOR, MARR FAMILY"/>
    <property type="match status" value="1"/>
</dbReference>
<dbReference type="InterPro" id="IPR039422">
    <property type="entry name" value="MarR/SlyA-like"/>
</dbReference>
<dbReference type="PROSITE" id="PS50995">
    <property type="entry name" value="HTH_MARR_2"/>
    <property type="match status" value="1"/>
</dbReference>
<dbReference type="SUPFAM" id="SSF46785">
    <property type="entry name" value="Winged helix' DNA-binding domain"/>
    <property type="match status" value="1"/>
</dbReference>
<dbReference type="GO" id="GO:0006950">
    <property type="term" value="P:response to stress"/>
    <property type="evidence" value="ECO:0007669"/>
    <property type="project" value="TreeGrafter"/>
</dbReference>